<evidence type="ECO:0000256" key="1">
    <source>
        <dbReference type="ARBA" id="ARBA00001974"/>
    </source>
</evidence>
<dbReference type="AlphaFoldDB" id="B1YUZ5"/>
<dbReference type="PANTHER" id="PTHR43004">
    <property type="entry name" value="TRK SYSTEM POTASSIUM UPTAKE PROTEIN"/>
    <property type="match status" value="1"/>
</dbReference>
<keyword evidence="2" id="KW-0285">Flavoprotein</keyword>
<dbReference type="EMBL" id="CP001025">
    <property type="protein sequence ID" value="ACB63378.1"/>
    <property type="molecule type" value="Genomic_DNA"/>
</dbReference>
<reference evidence="6" key="1">
    <citation type="submission" date="2008-04" db="EMBL/GenBank/DDBJ databases">
        <title>Complete sequence of chromosome 1 of Burkholderia ambifaria MC40-6.</title>
        <authorList>
            <person name="Copeland A."/>
            <person name="Lucas S."/>
            <person name="Lapidus A."/>
            <person name="Glavina del Rio T."/>
            <person name="Dalin E."/>
            <person name="Tice H."/>
            <person name="Pitluck S."/>
            <person name="Chain P."/>
            <person name="Malfatti S."/>
            <person name="Shin M."/>
            <person name="Vergez L."/>
            <person name="Lang D."/>
            <person name="Schmutz J."/>
            <person name="Larimer F."/>
            <person name="Land M."/>
            <person name="Hauser L."/>
            <person name="Kyrpides N."/>
            <person name="Lykidis A."/>
            <person name="Ramette A."/>
            <person name="Konstantinidis K."/>
            <person name="Tiedje J."/>
            <person name="Richardson P."/>
        </authorList>
    </citation>
    <scope>NUCLEOTIDE SEQUENCE [LARGE SCALE GENOMIC DNA]</scope>
    <source>
        <strain evidence="6">MC40-6</strain>
    </source>
</reference>
<dbReference type="InterPro" id="IPR036188">
    <property type="entry name" value="FAD/NAD-bd_sf"/>
</dbReference>
<feature type="domain" description="FAD-binding" evidence="4">
    <location>
        <begin position="32"/>
        <end position="121"/>
    </location>
</feature>
<keyword evidence="5" id="KW-0503">Monooxygenase</keyword>
<proteinExistence type="predicted"/>
<dbReference type="PANTHER" id="PTHR43004:SF19">
    <property type="entry name" value="BINDING MONOOXYGENASE, PUTATIVE (JCVI)-RELATED"/>
    <property type="match status" value="1"/>
</dbReference>
<name>B1YUZ5_BURA4</name>
<evidence type="ECO:0000256" key="2">
    <source>
        <dbReference type="ARBA" id="ARBA00022630"/>
    </source>
</evidence>
<dbReference type="Gene3D" id="3.50.50.60">
    <property type="entry name" value="FAD/NAD(P)-binding domain"/>
    <property type="match status" value="1"/>
</dbReference>
<dbReference type="Gene3D" id="3.40.30.120">
    <property type="match status" value="1"/>
</dbReference>
<keyword evidence="3" id="KW-0274">FAD</keyword>
<protein>
    <submittedName>
        <fullName evidence="5">Monooxygenase FAD-binding</fullName>
    </submittedName>
</protein>
<dbReference type="Pfam" id="PF01494">
    <property type="entry name" value="FAD_binding_3"/>
    <property type="match status" value="1"/>
</dbReference>
<evidence type="ECO:0000259" key="4">
    <source>
        <dbReference type="Pfam" id="PF01494"/>
    </source>
</evidence>
<dbReference type="KEGG" id="bac:BamMC406_0887"/>
<dbReference type="SUPFAM" id="SSF51905">
    <property type="entry name" value="FAD/NAD(P)-binding domain"/>
    <property type="match status" value="1"/>
</dbReference>
<organism evidence="5 6">
    <name type="scientific">Burkholderia ambifaria (strain MC40-6)</name>
    <dbReference type="NCBI Taxonomy" id="398577"/>
    <lineage>
        <taxon>Bacteria</taxon>
        <taxon>Pseudomonadati</taxon>
        <taxon>Pseudomonadota</taxon>
        <taxon>Betaproteobacteria</taxon>
        <taxon>Burkholderiales</taxon>
        <taxon>Burkholderiaceae</taxon>
        <taxon>Burkholderia</taxon>
        <taxon>Burkholderia cepacia complex</taxon>
    </lineage>
</organism>
<dbReference type="InterPro" id="IPR002938">
    <property type="entry name" value="FAD-bd"/>
</dbReference>
<dbReference type="GO" id="GO:0016709">
    <property type="term" value="F:oxidoreductase activity, acting on paired donors, with incorporation or reduction of molecular oxygen, NAD(P)H as one donor, and incorporation of one atom of oxygen"/>
    <property type="evidence" value="ECO:0007669"/>
    <property type="project" value="UniProtKB-ARBA"/>
</dbReference>
<evidence type="ECO:0000256" key="3">
    <source>
        <dbReference type="ARBA" id="ARBA00022827"/>
    </source>
</evidence>
<sequence>MGIEFKPYPFVAARHPARLPTCRDGVDTQRHRVAIVGGGPVGLAVALGLANHGIRSVLLEADDSVCHGSGAICISRRSLEIIERLGALDDFLRVGLPWSGGRSFHRRDDVRVRPDAQGRADTCCAASGVAFADQSARDDGHRLHGVAAQRGRARCVFCRTGARHGARGVSADAAGVARHLTDLVGPCFTALRFTRDGAPDPSFTELERRLHDARTPFALVTLARHAPPQHPGCGGYDTDERLFDLYGARDGTVYLVRPDGHVLGRWHDARPADLSAALERALHLRTSADLQENA</sequence>
<dbReference type="Proteomes" id="UP000001680">
    <property type="component" value="Chromosome 1"/>
</dbReference>
<dbReference type="HOGENOM" id="CLU_945512_0_0_4"/>
<accession>B1YUZ5</accession>
<dbReference type="GO" id="GO:0071949">
    <property type="term" value="F:FAD binding"/>
    <property type="evidence" value="ECO:0007669"/>
    <property type="project" value="InterPro"/>
</dbReference>
<dbReference type="InterPro" id="IPR050641">
    <property type="entry name" value="RIFMO-like"/>
</dbReference>
<keyword evidence="5" id="KW-0560">Oxidoreductase</keyword>
<evidence type="ECO:0000313" key="5">
    <source>
        <dbReference type="EMBL" id="ACB63378.1"/>
    </source>
</evidence>
<evidence type="ECO:0000313" key="6">
    <source>
        <dbReference type="Proteomes" id="UP000001680"/>
    </source>
</evidence>
<gene>
    <name evidence="5" type="ordered locus">BamMC406_0887</name>
</gene>
<comment type="cofactor">
    <cofactor evidence="1">
        <name>FAD</name>
        <dbReference type="ChEBI" id="CHEBI:57692"/>
    </cofactor>
</comment>